<dbReference type="CDD" id="cd06171">
    <property type="entry name" value="Sigma70_r4"/>
    <property type="match status" value="1"/>
</dbReference>
<keyword evidence="4" id="KW-0804">Transcription</keyword>
<dbReference type="AlphaFoldDB" id="A0AAX0YT10"/>
<evidence type="ECO:0000259" key="5">
    <source>
        <dbReference type="Pfam" id="PF04542"/>
    </source>
</evidence>
<evidence type="ECO:0000313" key="8">
    <source>
        <dbReference type="Proteomes" id="UP000240728"/>
    </source>
</evidence>
<protein>
    <recommendedName>
        <fullName evidence="9">FliA/WhiG family RNA polymerase sigma factor</fullName>
    </recommendedName>
</protein>
<reference evidence="7 8" key="1">
    <citation type="submission" date="2018-01" db="EMBL/GenBank/DDBJ databases">
        <title>Whole genome sequencing of Histamine producing bacteria.</title>
        <authorList>
            <person name="Butler K."/>
        </authorList>
    </citation>
    <scope>NUCLEOTIDE SEQUENCE [LARGE SCALE GENOMIC DNA]</scope>
    <source>
        <strain evidence="7 8">A1-4</strain>
    </source>
</reference>
<evidence type="ECO:0000313" key="7">
    <source>
        <dbReference type="EMBL" id="PSX38928.1"/>
    </source>
</evidence>
<dbReference type="GeneID" id="64074141"/>
<name>A0AAX0YT10_9GAMM</name>
<evidence type="ECO:0000256" key="3">
    <source>
        <dbReference type="ARBA" id="ARBA00023125"/>
    </source>
</evidence>
<accession>A0AAX0YT10</accession>
<evidence type="ECO:0000256" key="1">
    <source>
        <dbReference type="ARBA" id="ARBA00023015"/>
    </source>
</evidence>
<dbReference type="PRINTS" id="PR00046">
    <property type="entry name" value="SIGMA70FCT"/>
</dbReference>
<sequence>MNKSQKLKCPYNVEDHRFLVIKIARTIYNQHNLPCYIDLDDLIQEGMIGLLDAHGNYNAENSAGASLSTYASIRIRGSILDFIRSQSFTSRQLNAEIKIINNVSWDFFVKHEREPLRTELSNLTGLSLSKIENIISAKKYTEVHDTSEDGNTIEMSLLQDFSPESEIDVYQQVQKWIKSLSLMEQNVVSLYYAEGLTLAEIATIINMTPARVSQLLSKSKNLLSSVLNSV</sequence>
<feature type="domain" description="RNA polymerase sigma-70 region 2" evidence="5">
    <location>
        <begin position="13"/>
        <end position="87"/>
    </location>
</feature>
<dbReference type="InterPro" id="IPR050239">
    <property type="entry name" value="Sigma-70_RNA_pol_init_factors"/>
</dbReference>
<keyword evidence="3" id="KW-0238">DNA-binding</keyword>
<dbReference type="Pfam" id="PF04545">
    <property type="entry name" value="Sigma70_r4"/>
    <property type="match status" value="1"/>
</dbReference>
<feature type="domain" description="RNA polymerase sigma-70 region 4" evidence="6">
    <location>
        <begin position="176"/>
        <end position="218"/>
    </location>
</feature>
<dbReference type="SUPFAM" id="SSF88659">
    <property type="entry name" value="Sigma3 and sigma4 domains of RNA polymerase sigma factors"/>
    <property type="match status" value="1"/>
</dbReference>
<keyword evidence="2" id="KW-0731">Sigma factor</keyword>
<dbReference type="PANTHER" id="PTHR30603:SF47">
    <property type="entry name" value="RNA POLYMERASE SIGMA FACTOR SIGD, CHLOROPLASTIC"/>
    <property type="match status" value="1"/>
</dbReference>
<dbReference type="Gene3D" id="1.10.1740.10">
    <property type="match status" value="1"/>
</dbReference>
<dbReference type="Gene3D" id="1.20.140.160">
    <property type="match status" value="1"/>
</dbReference>
<comment type="caution">
    <text evidence="7">The sequence shown here is derived from an EMBL/GenBank/DDBJ whole genome shotgun (WGS) entry which is preliminary data.</text>
</comment>
<dbReference type="SUPFAM" id="SSF88946">
    <property type="entry name" value="Sigma2 domain of RNA polymerase sigma factors"/>
    <property type="match status" value="1"/>
</dbReference>
<dbReference type="InterPro" id="IPR013325">
    <property type="entry name" value="RNA_pol_sigma_r2"/>
</dbReference>
<dbReference type="InterPro" id="IPR013324">
    <property type="entry name" value="RNA_pol_sigma_r3/r4-like"/>
</dbReference>
<evidence type="ECO:0008006" key="9">
    <source>
        <dbReference type="Google" id="ProtNLM"/>
    </source>
</evidence>
<dbReference type="GO" id="GO:0006352">
    <property type="term" value="P:DNA-templated transcription initiation"/>
    <property type="evidence" value="ECO:0007669"/>
    <property type="project" value="InterPro"/>
</dbReference>
<proteinExistence type="predicted"/>
<dbReference type="GO" id="GO:0003677">
    <property type="term" value="F:DNA binding"/>
    <property type="evidence" value="ECO:0007669"/>
    <property type="project" value="UniProtKB-KW"/>
</dbReference>
<dbReference type="Proteomes" id="UP000240728">
    <property type="component" value="Unassembled WGS sequence"/>
</dbReference>
<dbReference type="NCBIfam" id="TIGR02937">
    <property type="entry name" value="sigma70-ECF"/>
    <property type="match status" value="1"/>
</dbReference>
<dbReference type="InterPro" id="IPR014284">
    <property type="entry name" value="RNA_pol_sigma-70_dom"/>
</dbReference>
<dbReference type="InterPro" id="IPR007630">
    <property type="entry name" value="RNA_pol_sigma70_r4"/>
</dbReference>
<keyword evidence="1" id="KW-0805">Transcription regulation</keyword>
<keyword evidence="8" id="KW-1185">Reference proteome</keyword>
<dbReference type="EMBL" id="PYOZ01000030">
    <property type="protein sequence ID" value="PSX38928.1"/>
    <property type="molecule type" value="Genomic_DNA"/>
</dbReference>
<dbReference type="InterPro" id="IPR007627">
    <property type="entry name" value="RNA_pol_sigma70_r2"/>
</dbReference>
<evidence type="ECO:0000256" key="2">
    <source>
        <dbReference type="ARBA" id="ARBA00023082"/>
    </source>
</evidence>
<dbReference type="RefSeq" id="WP_036788625.1">
    <property type="nucleotide sequence ID" value="NZ_JZTB01000013.1"/>
</dbReference>
<dbReference type="InterPro" id="IPR000943">
    <property type="entry name" value="RNA_pol_sigma70"/>
</dbReference>
<evidence type="ECO:0000256" key="4">
    <source>
        <dbReference type="ARBA" id="ARBA00023163"/>
    </source>
</evidence>
<dbReference type="PANTHER" id="PTHR30603">
    <property type="entry name" value="RNA POLYMERASE SIGMA FACTOR RPO"/>
    <property type="match status" value="1"/>
</dbReference>
<organism evidence="7 8">
    <name type="scientific">Photobacterium kishitanii</name>
    <dbReference type="NCBI Taxonomy" id="318456"/>
    <lineage>
        <taxon>Bacteria</taxon>
        <taxon>Pseudomonadati</taxon>
        <taxon>Pseudomonadota</taxon>
        <taxon>Gammaproteobacteria</taxon>
        <taxon>Vibrionales</taxon>
        <taxon>Vibrionaceae</taxon>
        <taxon>Photobacterium</taxon>
    </lineage>
</organism>
<dbReference type="Pfam" id="PF04542">
    <property type="entry name" value="Sigma70_r2"/>
    <property type="match status" value="1"/>
</dbReference>
<evidence type="ECO:0000259" key="6">
    <source>
        <dbReference type="Pfam" id="PF04545"/>
    </source>
</evidence>
<gene>
    <name evidence="7" type="ORF">C0W53_22235</name>
</gene>
<dbReference type="GO" id="GO:0016987">
    <property type="term" value="F:sigma factor activity"/>
    <property type="evidence" value="ECO:0007669"/>
    <property type="project" value="UniProtKB-KW"/>
</dbReference>